<dbReference type="OrthoDB" id="2325535at2"/>
<dbReference type="AlphaFoldDB" id="A0A0R1M263"/>
<dbReference type="STRING" id="1423776.FD04_GL000262"/>
<accession>A0A0R1M263</accession>
<gene>
    <name evidence="2" type="ORF">FD04_GL000262</name>
</gene>
<feature type="chain" id="PRO_5006407732" description="DUF4767 domain-containing protein" evidence="1">
    <location>
        <begin position="33"/>
        <end position="170"/>
    </location>
</feature>
<dbReference type="RefSeq" id="WP_056946889.1">
    <property type="nucleotide sequence ID" value="NZ_AZEE01000027.1"/>
</dbReference>
<sequence>MKQFSLKRAVFTLLGSMALIAPLAMTNTTAQAKTKWTKGIPTALKGTWRSKSMYTGKTAFGTTETIQQFYNGKNSMITVIVRSTVNPTFVEKPSYHHAKGSHYYYVKGKLGSSTNYYKFQVNGKKLRFKTYLLTNKKGKSVQPTLFEGLTKSNSLWLYKGQKTNKQFGSL</sequence>
<proteinExistence type="predicted"/>
<reference evidence="2 3" key="1">
    <citation type="journal article" date="2015" name="Genome Announc.">
        <title>Expanding the biotechnology potential of lactobacilli through comparative genomics of 213 strains and associated genera.</title>
        <authorList>
            <person name="Sun Z."/>
            <person name="Harris H.M."/>
            <person name="McCann A."/>
            <person name="Guo C."/>
            <person name="Argimon S."/>
            <person name="Zhang W."/>
            <person name="Yang X."/>
            <person name="Jeffery I.B."/>
            <person name="Cooney J.C."/>
            <person name="Kagawa T.F."/>
            <person name="Liu W."/>
            <person name="Song Y."/>
            <person name="Salvetti E."/>
            <person name="Wrobel A."/>
            <person name="Rasinkangas P."/>
            <person name="Parkhill J."/>
            <person name="Rea M.C."/>
            <person name="O'Sullivan O."/>
            <person name="Ritari J."/>
            <person name="Douillard F.P."/>
            <person name="Paul Ross R."/>
            <person name="Yang R."/>
            <person name="Briner A.E."/>
            <person name="Felis G.E."/>
            <person name="de Vos W.M."/>
            <person name="Barrangou R."/>
            <person name="Klaenhammer T.R."/>
            <person name="Caufield P.W."/>
            <person name="Cui Y."/>
            <person name="Zhang H."/>
            <person name="O'Toole P.W."/>
        </authorList>
    </citation>
    <scope>NUCLEOTIDE SEQUENCE [LARGE SCALE GENOMIC DNA]</scope>
    <source>
        <strain evidence="2 3">DSM 19909</strain>
    </source>
</reference>
<keyword evidence="3" id="KW-1185">Reference proteome</keyword>
<dbReference type="EMBL" id="AZEE01000027">
    <property type="protein sequence ID" value="KRK98530.1"/>
    <property type="molecule type" value="Genomic_DNA"/>
</dbReference>
<feature type="signal peptide" evidence="1">
    <location>
        <begin position="1"/>
        <end position="32"/>
    </location>
</feature>
<evidence type="ECO:0000256" key="1">
    <source>
        <dbReference type="SAM" id="SignalP"/>
    </source>
</evidence>
<evidence type="ECO:0000313" key="3">
    <source>
        <dbReference type="Proteomes" id="UP000051160"/>
    </source>
</evidence>
<organism evidence="2 3">
    <name type="scientific">Secundilactobacillus odoratitofui DSM 19909 = JCM 15043</name>
    <dbReference type="NCBI Taxonomy" id="1423776"/>
    <lineage>
        <taxon>Bacteria</taxon>
        <taxon>Bacillati</taxon>
        <taxon>Bacillota</taxon>
        <taxon>Bacilli</taxon>
        <taxon>Lactobacillales</taxon>
        <taxon>Lactobacillaceae</taxon>
        <taxon>Secundilactobacillus</taxon>
    </lineage>
</organism>
<name>A0A0R1M263_9LACO</name>
<dbReference type="Proteomes" id="UP000051160">
    <property type="component" value="Unassembled WGS sequence"/>
</dbReference>
<comment type="caution">
    <text evidence="2">The sequence shown here is derived from an EMBL/GenBank/DDBJ whole genome shotgun (WGS) entry which is preliminary data.</text>
</comment>
<protein>
    <recommendedName>
        <fullName evidence="4">DUF4767 domain-containing protein</fullName>
    </recommendedName>
</protein>
<keyword evidence="1" id="KW-0732">Signal</keyword>
<dbReference type="PATRIC" id="fig|1423776.4.peg.263"/>
<evidence type="ECO:0008006" key="4">
    <source>
        <dbReference type="Google" id="ProtNLM"/>
    </source>
</evidence>
<evidence type="ECO:0000313" key="2">
    <source>
        <dbReference type="EMBL" id="KRK98530.1"/>
    </source>
</evidence>